<sequence length="260" mass="28306">MTQQPPSRPVGGQVVRTGNRSAASGEVTRTGARRPSPRRPWTGQDFVWWHTAAVLTATRQGRQPNPVSPAIDPVRPALGSGEVMLATCDAELLMWRRGDAAYNPSRGFFLAGGPVGLALTAAFFGGQAYLNHRRRRAAEADAVEKWRHLAAARLTVSTHGIYLGTGEGVMPISYADIQEVRLTATGEIVIAAANASGSVRLKIRAQWAELVLILWSVRYMPDHPQIVGRTWMPDDWLIHAAAHGYDVDTGPWPKAHKALP</sequence>
<keyword evidence="2" id="KW-1133">Transmembrane helix</keyword>
<name>U1Q047_9ACTO</name>
<dbReference type="RefSeq" id="WP_021607398.1">
    <property type="nucleotide sequence ID" value="NZ_KE951784.1"/>
</dbReference>
<organism evidence="3 4">
    <name type="scientific">Actinomyces johnsonii F0510</name>
    <dbReference type="NCBI Taxonomy" id="1227262"/>
    <lineage>
        <taxon>Bacteria</taxon>
        <taxon>Bacillati</taxon>
        <taxon>Actinomycetota</taxon>
        <taxon>Actinomycetes</taxon>
        <taxon>Actinomycetales</taxon>
        <taxon>Actinomycetaceae</taxon>
        <taxon>Actinomyces</taxon>
    </lineage>
</organism>
<protein>
    <submittedName>
        <fullName evidence="3">Uncharacterized protein</fullName>
    </submittedName>
</protein>
<reference evidence="3 4" key="1">
    <citation type="submission" date="2013-06" db="EMBL/GenBank/DDBJ databases">
        <authorList>
            <person name="Weinstock G."/>
            <person name="Sodergren E."/>
            <person name="Lobos E.A."/>
            <person name="Fulton L."/>
            <person name="Fulton R."/>
            <person name="Courtney L."/>
            <person name="Fronick C."/>
            <person name="O'Laughlin M."/>
            <person name="Godfrey J."/>
            <person name="Wilson R.M."/>
            <person name="Miner T."/>
            <person name="Farmer C."/>
            <person name="Delehaunty K."/>
            <person name="Cordes M."/>
            <person name="Minx P."/>
            <person name="Tomlinson C."/>
            <person name="Chen J."/>
            <person name="Wollam A."/>
            <person name="Pepin K.H."/>
            <person name="Bhonagiri V."/>
            <person name="Zhang X."/>
            <person name="Warren W."/>
            <person name="Mitreva M."/>
            <person name="Mardis E.R."/>
            <person name="Wilson R.K."/>
        </authorList>
    </citation>
    <scope>NUCLEOTIDE SEQUENCE [LARGE SCALE GENOMIC DNA]</scope>
    <source>
        <strain evidence="3 4">F0510</strain>
    </source>
</reference>
<gene>
    <name evidence="3" type="ORF">HMPREF1549_02758</name>
</gene>
<accession>U1Q047</accession>
<dbReference type="HOGENOM" id="CLU_085266_0_0_11"/>
<dbReference type="PATRIC" id="fig|1227262.3.peg.2246"/>
<evidence type="ECO:0000256" key="2">
    <source>
        <dbReference type="SAM" id="Phobius"/>
    </source>
</evidence>
<dbReference type="AlphaFoldDB" id="U1Q047"/>
<keyword evidence="2" id="KW-0812">Transmembrane</keyword>
<evidence type="ECO:0000313" key="4">
    <source>
        <dbReference type="Proteomes" id="UP000016498"/>
    </source>
</evidence>
<evidence type="ECO:0000256" key="1">
    <source>
        <dbReference type="SAM" id="MobiDB-lite"/>
    </source>
</evidence>
<dbReference type="EMBL" id="AWSD01000328">
    <property type="protein sequence ID" value="ERH15986.1"/>
    <property type="molecule type" value="Genomic_DNA"/>
</dbReference>
<dbReference type="Proteomes" id="UP000016498">
    <property type="component" value="Unassembled WGS sequence"/>
</dbReference>
<proteinExistence type="predicted"/>
<keyword evidence="2" id="KW-0472">Membrane</keyword>
<feature type="region of interest" description="Disordered" evidence="1">
    <location>
        <begin position="1"/>
        <end position="41"/>
    </location>
</feature>
<comment type="caution">
    <text evidence="3">The sequence shown here is derived from an EMBL/GenBank/DDBJ whole genome shotgun (WGS) entry which is preliminary data.</text>
</comment>
<feature type="transmembrane region" description="Helical" evidence="2">
    <location>
        <begin position="108"/>
        <end position="130"/>
    </location>
</feature>
<evidence type="ECO:0000313" key="3">
    <source>
        <dbReference type="EMBL" id="ERH15986.1"/>
    </source>
</evidence>